<dbReference type="SUPFAM" id="SSF48726">
    <property type="entry name" value="Immunoglobulin"/>
    <property type="match status" value="2"/>
</dbReference>
<keyword evidence="4" id="KW-1185">Reference proteome</keyword>
<proteinExistence type="predicted"/>
<dbReference type="Pfam" id="PF07686">
    <property type="entry name" value="V-set"/>
    <property type="match status" value="1"/>
</dbReference>
<reference evidence="3 4" key="1">
    <citation type="journal article" date="2022" name="Gigascience">
        <title>A chromosome-level genome assembly and annotation of the desert horned lizard, Phrynosoma platyrhinos, provides insight into chromosomal rearrangements among reptiles.</title>
        <authorList>
            <person name="Koochekian N."/>
            <person name="Ascanio A."/>
            <person name="Farleigh K."/>
            <person name="Card D.C."/>
            <person name="Schield D.R."/>
            <person name="Castoe T.A."/>
            <person name="Jezkova T."/>
        </authorList>
    </citation>
    <scope>NUCLEOTIDE SEQUENCE [LARGE SCALE GENOMIC DNA]</scope>
    <source>
        <strain evidence="3">NK-2021</strain>
    </source>
</reference>
<organism evidence="3 4">
    <name type="scientific">Phrynosoma platyrhinos</name>
    <name type="common">Desert horned lizard</name>
    <dbReference type="NCBI Taxonomy" id="52577"/>
    <lineage>
        <taxon>Eukaryota</taxon>
        <taxon>Metazoa</taxon>
        <taxon>Chordata</taxon>
        <taxon>Craniata</taxon>
        <taxon>Vertebrata</taxon>
        <taxon>Euteleostomi</taxon>
        <taxon>Lepidosauria</taxon>
        <taxon>Squamata</taxon>
        <taxon>Bifurcata</taxon>
        <taxon>Unidentata</taxon>
        <taxon>Episquamata</taxon>
        <taxon>Toxicofera</taxon>
        <taxon>Iguania</taxon>
        <taxon>Phrynosomatidae</taxon>
        <taxon>Phrynosomatinae</taxon>
        <taxon>Phrynosoma</taxon>
    </lineage>
</organism>
<dbReference type="PANTHER" id="PTHR47011:SF1">
    <property type="entry name" value="CD226 ANTIGEN"/>
    <property type="match status" value="1"/>
</dbReference>
<dbReference type="SMART" id="SM00409">
    <property type="entry name" value="IG"/>
    <property type="match status" value="2"/>
</dbReference>
<protein>
    <recommendedName>
        <fullName evidence="2">Ig-like domain-containing protein</fullName>
    </recommendedName>
</protein>
<feature type="transmembrane region" description="Helical" evidence="1">
    <location>
        <begin position="283"/>
        <end position="306"/>
    </location>
</feature>
<keyword evidence="1" id="KW-0472">Membrane</keyword>
<evidence type="ECO:0000256" key="1">
    <source>
        <dbReference type="SAM" id="Phobius"/>
    </source>
</evidence>
<dbReference type="PROSITE" id="PS50835">
    <property type="entry name" value="IG_LIKE"/>
    <property type="match status" value="1"/>
</dbReference>
<keyword evidence="1" id="KW-0812">Transmembrane</keyword>
<dbReference type="InterPro" id="IPR013783">
    <property type="entry name" value="Ig-like_fold"/>
</dbReference>
<dbReference type="Gene3D" id="2.60.40.10">
    <property type="entry name" value="Immunoglobulins"/>
    <property type="match status" value="2"/>
</dbReference>
<feature type="domain" description="Ig-like" evidence="2">
    <location>
        <begin position="46"/>
        <end position="134"/>
    </location>
</feature>
<dbReference type="InterPro" id="IPR013106">
    <property type="entry name" value="Ig_V-set"/>
</dbReference>
<evidence type="ECO:0000313" key="3">
    <source>
        <dbReference type="EMBL" id="KAH0617846.1"/>
    </source>
</evidence>
<dbReference type="PANTHER" id="PTHR47011">
    <property type="entry name" value="CD226 ANTIGEN"/>
    <property type="match status" value="1"/>
</dbReference>
<comment type="caution">
    <text evidence="3">The sequence shown here is derived from an EMBL/GenBank/DDBJ whole genome shotgun (WGS) entry which is preliminary data.</text>
</comment>
<gene>
    <name evidence="3" type="ORF">JD844_016490</name>
</gene>
<dbReference type="InterPro" id="IPR042842">
    <property type="entry name" value="CD226"/>
</dbReference>
<dbReference type="InterPro" id="IPR007110">
    <property type="entry name" value="Ig-like_dom"/>
</dbReference>
<dbReference type="InterPro" id="IPR036179">
    <property type="entry name" value="Ig-like_dom_sf"/>
</dbReference>
<feature type="transmembrane region" description="Helical" evidence="1">
    <location>
        <begin position="12"/>
        <end position="36"/>
    </location>
</feature>
<dbReference type="InterPro" id="IPR003599">
    <property type="entry name" value="Ig_sub"/>
</dbReference>
<sequence length="354" mass="40062">MWPGNRRSFHEFLTHISLALLEMDCLAFFITVVLLAKKSCTTIKVEGKHVDSTVKLASTMTLECVYPKTATITQMSWRKEKDNGKKNIVVFKLPQDLYIESRYAFRVHVGNETTSNKSLIFNNTTEEDIGFYLCSFQTFPLGTWEKRIQVVRSDEFNSRVFLDPHAMEGSLVAKPGEKVTMTHWHGLGIVVNQVIWERVQIDHVDHIGQCFNSAIAIYGSDYPMYRAEIHCATQANSTLVLRNVSVSDSGIYRCYLIGENGKNETGWTKLTINNNVPLISVKYIVLIVGATIILLVIISAIIVTILQHRKKEKKRKKMKAFHIAQTQKNDEGKSVTYNSIALCTDVAPLTLDVN</sequence>
<keyword evidence="1" id="KW-1133">Transmembrane helix</keyword>
<dbReference type="Proteomes" id="UP000826234">
    <property type="component" value="Unassembled WGS sequence"/>
</dbReference>
<evidence type="ECO:0000259" key="2">
    <source>
        <dbReference type="PROSITE" id="PS50835"/>
    </source>
</evidence>
<dbReference type="EMBL" id="JAIPUX010005289">
    <property type="protein sequence ID" value="KAH0617846.1"/>
    <property type="molecule type" value="Genomic_DNA"/>
</dbReference>
<accession>A0ABQ7SKF5</accession>
<name>A0ABQ7SKF5_PHRPL</name>
<evidence type="ECO:0000313" key="4">
    <source>
        <dbReference type="Proteomes" id="UP000826234"/>
    </source>
</evidence>